<protein>
    <submittedName>
        <fullName evidence="1">Uncharacterized protein</fullName>
    </submittedName>
</protein>
<gene>
    <name evidence="1" type="ORF">QFC19_001681</name>
</gene>
<organism evidence="1 2">
    <name type="scientific">Naganishia cerealis</name>
    <dbReference type="NCBI Taxonomy" id="610337"/>
    <lineage>
        <taxon>Eukaryota</taxon>
        <taxon>Fungi</taxon>
        <taxon>Dikarya</taxon>
        <taxon>Basidiomycota</taxon>
        <taxon>Agaricomycotina</taxon>
        <taxon>Tremellomycetes</taxon>
        <taxon>Filobasidiales</taxon>
        <taxon>Filobasidiaceae</taxon>
        <taxon>Naganishia</taxon>
    </lineage>
</organism>
<proteinExistence type="predicted"/>
<keyword evidence="2" id="KW-1185">Reference proteome</keyword>
<dbReference type="EMBL" id="JASBWR010000013">
    <property type="protein sequence ID" value="KAJ9110278.1"/>
    <property type="molecule type" value="Genomic_DNA"/>
</dbReference>
<evidence type="ECO:0000313" key="2">
    <source>
        <dbReference type="Proteomes" id="UP001241377"/>
    </source>
</evidence>
<dbReference type="Proteomes" id="UP001241377">
    <property type="component" value="Unassembled WGS sequence"/>
</dbReference>
<accession>A0ACC2WFN9</accession>
<reference evidence="1" key="1">
    <citation type="submission" date="2023-04" db="EMBL/GenBank/DDBJ databases">
        <title>Draft Genome sequencing of Naganishia species isolated from polar environments using Oxford Nanopore Technology.</title>
        <authorList>
            <person name="Leo P."/>
            <person name="Venkateswaran K."/>
        </authorList>
    </citation>
    <scope>NUCLEOTIDE SEQUENCE</scope>
    <source>
        <strain evidence="1">MNA-CCFEE 5261</strain>
    </source>
</reference>
<comment type="caution">
    <text evidence="1">The sequence shown here is derived from an EMBL/GenBank/DDBJ whole genome shotgun (WGS) entry which is preliminary data.</text>
</comment>
<name>A0ACC2WFN9_9TREE</name>
<sequence>MAHTTIVSAPGKVLLAGGYLVLDPTYTGLVIATSSRFYSVIRTKPESTSSSGTGARIVVKAPQFDTATWEYVVSSQNGAAITVQPIETVNGRNKFVEIALQKTLALIQVLKGQSQGDSFIDQRSQLEIVIVGDNDFYSQRQTLEALSLPATMSSLERLEPFAPQHTTLAAVHKTGLGSSAALITTLVAALLQHFELSPELDLVHNMAQYVHCLAQGKVGSGFDVCSAVKGSQVYRRFNEKVLKSLMDREHVTGQEILDTVKPSPSWTTQTTPIVLPPLIRLVLADVDAGSDTPSFVGKVLKWRKENPEAGKSFLA</sequence>
<evidence type="ECO:0000313" key="1">
    <source>
        <dbReference type="EMBL" id="KAJ9110278.1"/>
    </source>
</evidence>